<evidence type="ECO:0000313" key="2">
    <source>
        <dbReference type="EMBL" id="QNT68721.1"/>
    </source>
</evidence>
<dbReference type="EMBL" id="CP053923">
    <property type="protein sequence ID" value="QNT68721.1"/>
    <property type="molecule type" value="Genomic_DNA"/>
</dbReference>
<protein>
    <recommendedName>
        <fullName evidence="4">Fibronectin type III domain-containing protein</fullName>
    </recommendedName>
</protein>
<evidence type="ECO:0000256" key="1">
    <source>
        <dbReference type="SAM" id="SignalP"/>
    </source>
</evidence>
<reference evidence="2 3" key="1">
    <citation type="submission" date="2020-05" db="EMBL/GenBank/DDBJ databases">
        <title>Complete closed genome sequence of Defluviicoccus vanus.</title>
        <authorList>
            <person name="Bessarab I."/>
            <person name="Arumugam K."/>
            <person name="Maszenan A.M."/>
            <person name="Seviour R.J."/>
            <person name="Williams R.B."/>
        </authorList>
    </citation>
    <scope>NUCLEOTIDE SEQUENCE [LARGE SCALE GENOMIC DNA]</scope>
    <source>
        <strain evidence="2 3">Ben 114</strain>
    </source>
</reference>
<keyword evidence="3" id="KW-1185">Reference proteome</keyword>
<accession>A0A7H1MZ35</accession>
<organism evidence="2 3">
    <name type="scientific">Defluviicoccus vanus</name>
    <dbReference type="NCBI Taxonomy" id="111831"/>
    <lineage>
        <taxon>Bacteria</taxon>
        <taxon>Pseudomonadati</taxon>
        <taxon>Pseudomonadota</taxon>
        <taxon>Alphaproteobacteria</taxon>
        <taxon>Rhodospirillales</taxon>
        <taxon>Rhodospirillaceae</taxon>
        <taxon>Defluviicoccus</taxon>
    </lineage>
</organism>
<feature type="signal peptide" evidence="1">
    <location>
        <begin position="1"/>
        <end position="29"/>
    </location>
</feature>
<feature type="chain" id="PRO_5028993749" description="Fibronectin type III domain-containing protein" evidence="1">
    <location>
        <begin position="30"/>
        <end position="225"/>
    </location>
</feature>
<sequence>MRLRQRTVRWSAGVLAAAVAIGAGQDASACNGTLELRKIATSGLVRYNFSLALTDAATATGIRLSAPNKVTDSSNSLRMNYIELVSPPLTLAQLDAQFPSGLYQVYCSPGTTPAIAVNLTRAFPSLPAITAPANGALIADRTPTVTWTVATSPNAFVLQLVRNNGRITELNVELPGSARSYTIPEGVLAANAQYALLLNARKAIGAAGSGNALVSGRQITFSTTP</sequence>
<dbReference type="Proteomes" id="UP000516369">
    <property type="component" value="Chromosome"/>
</dbReference>
<evidence type="ECO:0000313" key="3">
    <source>
        <dbReference type="Proteomes" id="UP000516369"/>
    </source>
</evidence>
<proteinExistence type="predicted"/>
<dbReference type="RefSeq" id="WP_190262157.1">
    <property type="nucleotide sequence ID" value="NZ_CP053923.1"/>
</dbReference>
<keyword evidence="1" id="KW-0732">Signal</keyword>
<gene>
    <name evidence="2" type="ORF">HQ394_04250</name>
</gene>
<name>A0A7H1MZ35_9PROT</name>
<evidence type="ECO:0008006" key="4">
    <source>
        <dbReference type="Google" id="ProtNLM"/>
    </source>
</evidence>
<dbReference type="KEGG" id="dvn:HQ394_04250"/>
<dbReference type="AlphaFoldDB" id="A0A7H1MZ35"/>